<evidence type="ECO:0000256" key="5">
    <source>
        <dbReference type="ARBA" id="ARBA00022617"/>
    </source>
</evidence>
<feature type="transmembrane region" description="Helical" evidence="12">
    <location>
        <begin position="83"/>
        <end position="105"/>
    </location>
</feature>
<keyword evidence="5" id="KW-0349">Heme</keyword>
<protein>
    <submittedName>
        <fullName evidence="13">Cytochrome bd-I ubiquinol oxidase subunit 2 apoprotein</fullName>
    </submittedName>
</protein>
<keyword evidence="14" id="KW-1185">Reference proteome</keyword>
<keyword evidence="3" id="KW-0813">Transport</keyword>
<evidence type="ECO:0000256" key="3">
    <source>
        <dbReference type="ARBA" id="ARBA00022448"/>
    </source>
</evidence>
<evidence type="ECO:0000256" key="8">
    <source>
        <dbReference type="ARBA" id="ARBA00022982"/>
    </source>
</evidence>
<dbReference type="PANTHER" id="PTHR43141:SF5">
    <property type="entry name" value="CYTOCHROME BD-I UBIQUINOL OXIDASE SUBUNIT 2"/>
    <property type="match status" value="1"/>
</dbReference>
<evidence type="ECO:0000313" key="14">
    <source>
        <dbReference type="Proteomes" id="UP000199630"/>
    </source>
</evidence>
<feature type="transmembrane region" description="Helical" evidence="12">
    <location>
        <begin position="344"/>
        <end position="368"/>
    </location>
</feature>
<evidence type="ECO:0000256" key="7">
    <source>
        <dbReference type="ARBA" id="ARBA00022723"/>
    </source>
</evidence>
<gene>
    <name evidence="13" type="ORF">SAMN04487991_3706</name>
</gene>
<dbReference type="Proteomes" id="UP000199630">
    <property type="component" value="Unassembled WGS sequence"/>
</dbReference>
<dbReference type="GO" id="GO:0005886">
    <property type="term" value="C:plasma membrane"/>
    <property type="evidence" value="ECO:0007669"/>
    <property type="project" value="UniProtKB-SubCell"/>
</dbReference>
<name>A0A1I3WE21_9RHOB</name>
<dbReference type="NCBIfam" id="TIGR00203">
    <property type="entry name" value="cydB"/>
    <property type="match status" value="1"/>
</dbReference>
<dbReference type="AlphaFoldDB" id="A0A1I3WE21"/>
<sequence>MILHEFMTFEVLRVIWWLLLGVLLIGFALTDGFDMGVGALLPFVGKTDKERRVVINTIGPVWEGNQVWFILGGGAIFAAWPPLYAVSFSGFYLAMFLVLAALILRPVGFKYRSKRDSAKWRTTWDWALFVGGAVPALVFGVAVGNVLQGVPFYLTPDMLMPMYEGNAIMKLLGLLNPFALLAGVVSLSMLLMHGAAWLGLKTEGFIQQRAQKIGTVAGIVAAVAYALAGLWLAMGIDGYQILGEVVKDGPSNPLYSEVSKGGSWMAAYAARPWIVIAPIMGFVGIGMAVMGLRKGKEVSTLLWSKLGITGIISSVGLTMFPFILPSTVDPNSSLTVWDSSSSHLTLFVMLLCAIIFVPLILAYTAWVYKVLWGKVTEEDLDNNAQSY</sequence>
<keyword evidence="6 12" id="KW-0812">Transmembrane</keyword>
<dbReference type="GO" id="GO:0016682">
    <property type="term" value="F:oxidoreductase activity, acting on diphenols and related substances as donors, oxygen as acceptor"/>
    <property type="evidence" value="ECO:0007669"/>
    <property type="project" value="TreeGrafter"/>
</dbReference>
<feature type="transmembrane region" description="Helical" evidence="12">
    <location>
        <begin position="302"/>
        <end position="324"/>
    </location>
</feature>
<organism evidence="13 14">
    <name type="scientific">Celeribacter neptunius</name>
    <dbReference type="NCBI Taxonomy" id="588602"/>
    <lineage>
        <taxon>Bacteria</taxon>
        <taxon>Pseudomonadati</taxon>
        <taxon>Pseudomonadota</taxon>
        <taxon>Alphaproteobacteria</taxon>
        <taxon>Rhodobacterales</taxon>
        <taxon>Roseobacteraceae</taxon>
        <taxon>Celeribacter</taxon>
    </lineage>
</organism>
<dbReference type="GO" id="GO:0070069">
    <property type="term" value="C:cytochrome complex"/>
    <property type="evidence" value="ECO:0007669"/>
    <property type="project" value="TreeGrafter"/>
</dbReference>
<dbReference type="OrthoDB" id="9776710at2"/>
<accession>A0A1I3WE21</accession>
<dbReference type="PIRSF" id="PIRSF000267">
    <property type="entry name" value="Cyt_oxidse_sub2"/>
    <property type="match status" value="1"/>
</dbReference>
<evidence type="ECO:0000256" key="9">
    <source>
        <dbReference type="ARBA" id="ARBA00022989"/>
    </source>
</evidence>
<dbReference type="Pfam" id="PF02322">
    <property type="entry name" value="Cyt_bd_oxida_II"/>
    <property type="match status" value="1"/>
</dbReference>
<dbReference type="GO" id="GO:0046872">
    <property type="term" value="F:metal ion binding"/>
    <property type="evidence" value="ECO:0007669"/>
    <property type="project" value="UniProtKB-KW"/>
</dbReference>
<keyword evidence="10" id="KW-0408">Iron</keyword>
<feature type="transmembrane region" description="Helical" evidence="12">
    <location>
        <begin position="213"/>
        <end position="234"/>
    </location>
</feature>
<keyword evidence="4" id="KW-1003">Cell membrane</keyword>
<keyword evidence="9 12" id="KW-1133">Transmembrane helix</keyword>
<dbReference type="RefSeq" id="WP_090062192.1">
    <property type="nucleotide sequence ID" value="NZ_FORH01000008.1"/>
</dbReference>
<dbReference type="GO" id="GO:0009055">
    <property type="term" value="F:electron transfer activity"/>
    <property type="evidence" value="ECO:0007669"/>
    <property type="project" value="TreeGrafter"/>
</dbReference>
<evidence type="ECO:0000313" key="13">
    <source>
        <dbReference type="EMBL" id="SFK05788.1"/>
    </source>
</evidence>
<evidence type="ECO:0000256" key="11">
    <source>
        <dbReference type="ARBA" id="ARBA00023136"/>
    </source>
</evidence>
<dbReference type="PANTHER" id="PTHR43141">
    <property type="entry name" value="CYTOCHROME BD2 SUBUNIT II"/>
    <property type="match status" value="1"/>
</dbReference>
<feature type="transmembrane region" description="Helical" evidence="12">
    <location>
        <begin position="167"/>
        <end position="192"/>
    </location>
</feature>
<keyword evidence="7" id="KW-0479">Metal-binding</keyword>
<keyword evidence="11 12" id="KW-0472">Membrane</keyword>
<feature type="transmembrane region" description="Helical" evidence="12">
    <location>
        <begin position="15"/>
        <end position="41"/>
    </location>
</feature>
<evidence type="ECO:0000256" key="10">
    <source>
        <dbReference type="ARBA" id="ARBA00023004"/>
    </source>
</evidence>
<evidence type="ECO:0000256" key="12">
    <source>
        <dbReference type="SAM" id="Phobius"/>
    </source>
</evidence>
<feature type="transmembrane region" description="Helical" evidence="12">
    <location>
        <begin position="126"/>
        <end position="147"/>
    </location>
</feature>
<feature type="transmembrane region" description="Helical" evidence="12">
    <location>
        <begin position="273"/>
        <end position="290"/>
    </location>
</feature>
<dbReference type="EMBL" id="FORH01000008">
    <property type="protein sequence ID" value="SFK05788.1"/>
    <property type="molecule type" value="Genomic_DNA"/>
</dbReference>
<evidence type="ECO:0000256" key="6">
    <source>
        <dbReference type="ARBA" id="ARBA00022692"/>
    </source>
</evidence>
<evidence type="ECO:0000256" key="4">
    <source>
        <dbReference type="ARBA" id="ARBA00022475"/>
    </source>
</evidence>
<comment type="subcellular location">
    <subcellularLocation>
        <location evidence="1">Cell membrane</location>
        <topology evidence="1">Multi-pass membrane protein</topology>
    </subcellularLocation>
</comment>
<evidence type="ECO:0000256" key="2">
    <source>
        <dbReference type="ARBA" id="ARBA00007543"/>
    </source>
</evidence>
<evidence type="ECO:0000256" key="1">
    <source>
        <dbReference type="ARBA" id="ARBA00004651"/>
    </source>
</evidence>
<feature type="transmembrane region" description="Helical" evidence="12">
    <location>
        <begin position="53"/>
        <end position="77"/>
    </location>
</feature>
<proteinExistence type="inferred from homology"/>
<reference evidence="14" key="1">
    <citation type="submission" date="2016-10" db="EMBL/GenBank/DDBJ databases">
        <authorList>
            <person name="Varghese N."/>
            <person name="Submissions S."/>
        </authorList>
    </citation>
    <scope>NUCLEOTIDE SEQUENCE [LARGE SCALE GENOMIC DNA]</scope>
    <source>
        <strain evidence="14">DSM 26471</strain>
    </source>
</reference>
<dbReference type="InterPro" id="IPR003317">
    <property type="entry name" value="Cyt-d_oxidase_su2"/>
</dbReference>
<comment type="similarity">
    <text evidence="2">Belongs to the cytochrome ubiquinol oxidase subunit 2 family.</text>
</comment>
<dbReference type="GO" id="GO:0019646">
    <property type="term" value="P:aerobic electron transport chain"/>
    <property type="evidence" value="ECO:0007669"/>
    <property type="project" value="TreeGrafter"/>
</dbReference>
<keyword evidence="8" id="KW-0249">Electron transport</keyword>
<dbReference type="STRING" id="588602.SAMN04487991_3706"/>